<dbReference type="InterPro" id="IPR001119">
    <property type="entry name" value="SLH_dom"/>
</dbReference>
<feature type="domain" description="SLH" evidence="1">
    <location>
        <begin position="29"/>
        <end position="88"/>
    </location>
</feature>
<dbReference type="PANTHER" id="PTHR43308">
    <property type="entry name" value="OUTER MEMBRANE PROTEIN ALPHA-RELATED"/>
    <property type="match status" value="1"/>
</dbReference>
<organism evidence="2">
    <name type="scientific">gut metagenome</name>
    <dbReference type="NCBI Taxonomy" id="749906"/>
    <lineage>
        <taxon>unclassified sequences</taxon>
        <taxon>metagenomes</taxon>
        <taxon>organismal metagenomes</taxon>
    </lineage>
</organism>
<gene>
    <name evidence="2" type="ORF">EVA_12828</name>
</gene>
<dbReference type="InterPro" id="IPR051465">
    <property type="entry name" value="Cell_Envelope_Struct_Comp"/>
</dbReference>
<name>J9CGD3_9ZZZZ</name>
<evidence type="ECO:0000313" key="2">
    <source>
        <dbReference type="EMBL" id="EJW99065.1"/>
    </source>
</evidence>
<dbReference type="PANTHER" id="PTHR43308:SF5">
    <property type="entry name" value="S-LAYER PROTEIN _ PEPTIDOGLYCAN ENDO-BETA-N-ACETYLGLUCOSAMINIDASE"/>
    <property type="match status" value="1"/>
</dbReference>
<feature type="non-terminal residue" evidence="2">
    <location>
        <position position="270"/>
    </location>
</feature>
<dbReference type="AlphaFoldDB" id="J9CGD3"/>
<dbReference type="PROSITE" id="PS51272">
    <property type="entry name" value="SLH"/>
    <property type="match status" value="3"/>
</dbReference>
<accession>J9CGD3</accession>
<dbReference type="Pfam" id="PF00395">
    <property type="entry name" value="SLH"/>
    <property type="match status" value="3"/>
</dbReference>
<evidence type="ECO:0000259" key="1">
    <source>
        <dbReference type="PROSITE" id="PS51272"/>
    </source>
</evidence>
<feature type="domain" description="SLH" evidence="1">
    <location>
        <begin position="89"/>
        <end position="152"/>
    </location>
</feature>
<sequence length="270" mass="29497">MKKQRFLSALLVFCMLFSLLPGKAMAASGAEDFTDVARDSWCYDYVDYVTSHGYFRGTTNTTFSPNRNMTRAMFVVVLARFDGAKVDNSQSAFVDVAPNSWCAGAINWAASHEIVGGKGNGMFAPNEPITRAQMCAIMDRYLDYYAESERVRFNKPGRAAELADEGLIPAYAQRAVRHCQEYGLIYGYSDGTFRPQALSTRAHVAAVIYRLRHLVNDAEPIKKPSHSGGGGGGGGSHGPSYYTYTLDYNVNGGETKSQPAAQSSERTTAS</sequence>
<reference evidence="2" key="1">
    <citation type="journal article" date="2012" name="PLoS ONE">
        <title>Gene sets for utilization of primary and secondary nutrition supplies in the distal gut of endangered iberian lynx.</title>
        <authorList>
            <person name="Alcaide M."/>
            <person name="Messina E."/>
            <person name="Richter M."/>
            <person name="Bargiela R."/>
            <person name="Peplies J."/>
            <person name="Huws S.A."/>
            <person name="Newbold C.J."/>
            <person name="Golyshin P.N."/>
            <person name="Simon M.A."/>
            <person name="Lopez G."/>
            <person name="Yakimov M.M."/>
            <person name="Ferrer M."/>
        </authorList>
    </citation>
    <scope>NUCLEOTIDE SEQUENCE</scope>
</reference>
<comment type="caution">
    <text evidence="2">The sequence shown here is derived from an EMBL/GenBank/DDBJ whole genome shotgun (WGS) entry which is preliminary data.</text>
</comment>
<feature type="domain" description="SLH" evidence="1">
    <location>
        <begin position="159"/>
        <end position="222"/>
    </location>
</feature>
<protein>
    <submittedName>
        <fullName evidence="2">S-layer domain-containing protein</fullName>
    </submittedName>
</protein>
<dbReference type="EMBL" id="AMCI01003975">
    <property type="protein sequence ID" value="EJW99065.1"/>
    <property type="molecule type" value="Genomic_DNA"/>
</dbReference>
<proteinExistence type="predicted"/>